<evidence type="ECO:0000256" key="4">
    <source>
        <dbReference type="ARBA" id="ARBA00022553"/>
    </source>
</evidence>
<evidence type="ECO:0000256" key="6">
    <source>
        <dbReference type="ARBA" id="ARBA00022692"/>
    </source>
</evidence>
<organism evidence="14 15">
    <name type="scientific">Mesorhizobium ciceri biovar biserrulae (strain HAMBI 2942 / LMG 23838 / WSM1271)</name>
    <dbReference type="NCBI Taxonomy" id="765698"/>
    <lineage>
        <taxon>Bacteria</taxon>
        <taxon>Pseudomonadati</taxon>
        <taxon>Pseudomonadota</taxon>
        <taxon>Alphaproteobacteria</taxon>
        <taxon>Hyphomicrobiales</taxon>
        <taxon>Phyllobacteriaceae</taxon>
        <taxon>Mesorhizobium</taxon>
    </lineage>
</organism>
<evidence type="ECO:0000313" key="15">
    <source>
        <dbReference type="Proteomes" id="UP000007471"/>
    </source>
</evidence>
<dbReference type="CDD" id="cd00082">
    <property type="entry name" value="HisKA"/>
    <property type="match status" value="1"/>
</dbReference>
<keyword evidence="8 11" id="KW-1133">Transmembrane helix</keyword>
<dbReference type="SUPFAM" id="SSF55874">
    <property type="entry name" value="ATPase domain of HSP90 chaperone/DNA topoisomerase II/histidine kinase"/>
    <property type="match status" value="1"/>
</dbReference>
<dbReference type="KEGG" id="mci:Mesci_5968"/>
<dbReference type="GO" id="GO:0000155">
    <property type="term" value="F:phosphorelay sensor kinase activity"/>
    <property type="evidence" value="ECO:0007669"/>
    <property type="project" value="InterPro"/>
</dbReference>
<reference evidence="15" key="1">
    <citation type="submission" date="2011-01" db="EMBL/GenBank/DDBJ databases">
        <title>Complete sequence of chromosome of Mesorhizobium ciceri bv. biserrulae WSM1271.</title>
        <authorList>
            <person name="Lucas S."/>
            <person name="Copeland A."/>
            <person name="Lapidus A."/>
            <person name="Cheng J.-F."/>
            <person name="Goodwin L."/>
            <person name="Pitluck S."/>
            <person name="Teshima H."/>
            <person name="Detter J.C."/>
            <person name="Han C."/>
            <person name="Tapia R."/>
            <person name="Land M."/>
            <person name="Hauser L."/>
            <person name="Kyrpides N."/>
            <person name="Ivanova N."/>
            <person name="Nandasena K."/>
            <person name="Reeve W.G."/>
            <person name="Howieson J.G."/>
            <person name="O'Hara G."/>
            <person name="Tiwari R.P."/>
            <person name="Woyke T."/>
        </authorList>
    </citation>
    <scope>NUCLEOTIDE SEQUENCE [LARGE SCALE GENOMIC DNA]</scope>
    <source>
        <strain evidence="15">HAMBI 2942 / LMG 23838 / WSM1271</strain>
    </source>
</reference>
<dbReference type="GO" id="GO:0005524">
    <property type="term" value="F:ATP binding"/>
    <property type="evidence" value="ECO:0007669"/>
    <property type="project" value="UniProtKB-KW"/>
</dbReference>
<dbReference type="EC" id="2.7.13.3" evidence="3"/>
<evidence type="ECO:0000256" key="10">
    <source>
        <dbReference type="ARBA" id="ARBA00023136"/>
    </source>
</evidence>
<evidence type="ECO:0000259" key="13">
    <source>
        <dbReference type="PROSITE" id="PS50885"/>
    </source>
</evidence>
<evidence type="ECO:0000313" key="14">
    <source>
        <dbReference type="EMBL" id="ADV14975.1"/>
    </source>
</evidence>
<dbReference type="Pfam" id="PF02518">
    <property type="entry name" value="HATPase_c"/>
    <property type="match status" value="1"/>
</dbReference>
<sequence length="499" mass="54665">MKKPRARSLQWVLVRRMILLQAATLLVFIVLCAAALWIADPRLLVDNEAAVATLKDAVDRDGNGRLIVHETDGLRSFREGFPNVWYIIRDNNGQSIRFGNIPDVYTRNFGDLLGQVDHATVGFSEDDLRPEAYLERVSTKAGTVQIIAATRSSREETDGLEVTISATIDVAKNPDGSRNWEKALPALAAIIVILLLPIVLVMGATTLVTTPAVVRRSFAGLVDTVQQAARIDIGTRAMQLPVKNVPQEIAPLVHAFNQTLARLAQGYDRHNRFLTDAAHELRTPIAILRTRAELLKQEPQSARLLHDIERLSHLAQQLLDHQLLDRPADQRQIIDLCDLVGWVAADFAPLAIEAGYDLAFEPPANKVHVEINVLQIERALANLVRNAIDHGGGSGTITIAIDENGGVEIRDEGPGIPADEHENVFEPFYRLRPQSRGAGLGLNLARQIALLHEGSIRILAGSWQGARIRMELPVRAVAACGRNDGRPTVAADPAGLSVF</sequence>
<evidence type="ECO:0000256" key="8">
    <source>
        <dbReference type="ARBA" id="ARBA00022989"/>
    </source>
</evidence>
<dbReference type="EMBL" id="CP002447">
    <property type="protein sequence ID" value="ADV14975.1"/>
    <property type="molecule type" value="Genomic_DNA"/>
</dbReference>
<dbReference type="eggNOG" id="COG2205">
    <property type="taxonomic scope" value="Bacteria"/>
</dbReference>
<dbReference type="PROSITE" id="PS50885">
    <property type="entry name" value="HAMP"/>
    <property type="match status" value="1"/>
</dbReference>
<dbReference type="OrthoDB" id="9809329at2"/>
<dbReference type="CDD" id="cd00075">
    <property type="entry name" value="HATPase"/>
    <property type="match status" value="1"/>
</dbReference>
<keyword evidence="10 11" id="KW-0472">Membrane</keyword>
<dbReference type="InterPro" id="IPR003660">
    <property type="entry name" value="HAMP_dom"/>
</dbReference>
<keyword evidence="4" id="KW-0597">Phosphoprotein</keyword>
<feature type="domain" description="HAMP" evidence="13">
    <location>
        <begin position="215"/>
        <end position="268"/>
    </location>
</feature>
<dbReference type="STRING" id="765698.Mesci_5968"/>
<dbReference type="InterPro" id="IPR036097">
    <property type="entry name" value="HisK_dim/P_sf"/>
</dbReference>
<evidence type="ECO:0000256" key="3">
    <source>
        <dbReference type="ARBA" id="ARBA00012438"/>
    </source>
</evidence>
<dbReference type="InterPro" id="IPR005467">
    <property type="entry name" value="His_kinase_dom"/>
</dbReference>
<keyword evidence="6 11" id="KW-0812">Transmembrane</keyword>
<dbReference type="PRINTS" id="PR00344">
    <property type="entry name" value="BCTRLSENSOR"/>
</dbReference>
<dbReference type="Gene3D" id="1.10.287.130">
    <property type="match status" value="1"/>
</dbReference>
<keyword evidence="14" id="KW-0547">Nucleotide-binding</keyword>
<feature type="transmembrane region" description="Helical" evidence="11">
    <location>
        <begin position="183"/>
        <end position="208"/>
    </location>
</feature>
<keyword evidence="7" id="KW-0418">Kinase</keyword>
<evidence type="ECO:0000256" key="1">
    <source>
        <dbReference type="ARBA" id="ARBA00000085"/>
    </source>
</evidence>
<dbReference type="PANTHER" id="PTHR45436:SF15">
    <property type="entry name" value="SENSOR HISTIDINE KINASE CUSS"/>
    <property type="match status" value="1"/>
</dbReference>
<evidence type="ECO:0000256" key="7">
    <source>
        <dbReference type="ARBA" id="ARBA00022777"/>
    </source>
</evidence>
<dbReference type="RefSeq" id="WP_013533624.1">
    <property type="nucleotide sequence ID" value="NC_014923.1"/>
</dbReference>
<name>E8TKR1_MESCW</name>
<dbReference type="GO" id="GO:0005886">
    <property type="term" value="C:plasma membrane"/>
    <property type="evidence" value="ECO:0007669"/>
    <property type="project" value="TreeGrafter"/>
</dbReference>
<comment type="subcellular location">
    <subcellularLocation>
        <location evidence="2">Membrane</location>
        <topology evidence="2">Multi-pass membrane protein</topology>
    </subcellularLocation>
</comment>
<dbReference type="InterPro" id="IPR036890">
    <property type="entry name" value="HATPase_C_sf"/>
</dbReference>
<dbReference type="Proteomes" id="UP000007471">
    <property type="component" value="Chromosome"/>
</dbReference>
<gene>
    <name evidence="14" type="ordered locus">Mesci_5968</name>
</gene>
<evidence type="ECO:0000256" key="5">
    <source>
        <dbReference type="ARBA" id="ARBA00022679"/>
    </source>
</evidence>
<dbReference type="InterPro" id="IPR003594">
    <property type="entry name" value="HATPase_dom"/>
</dbReference>
<evidence type="ECO:0000259" key="12">
    <source>
        <dbReference type="PROSITE" id="PS50109"/>
    </source>
</evidence>
<dbReference type="SMART" id="SM00388">
    <property type="entry name" value="HisKA"/>
    <property type="match status" value="1"/>
</dbReference>
<dbReference type="Pfam" id="PF00512">
    <property type="entry name" value="HisKA"/>
    <property type="match status" value="1"/>
</dbReference>
<protein>
    <recommendedName>
        <fullName evidence="3">histidine kinase</fullName>
        <ecNumber evidence="3">2.7.13.3</ecNumber>
    </recommendedName>
</protein>
<proteinExistence type="predicted"/>
<evidence type="ECO:0000256" key="9">
    <source>
        <dbReference type="ARBA" id="ARBA00023012"/>
    </source>
</evidence>
<keyword evidence="5" id="KW-0808">Transferase</keyword>
<dbReference type="InterPro" id="IPR050428">
    <property type="entry name" value="TCS_sensor_his_kinase"/>
</dbReference>
<evidence type="ECO:0000256" key="11">
    <source>
        <dbReference type="SAM" id="Phobius"/>
    </source>
</evidence>
<keyword evidence="9" id="KW-0902">Two-component regulatory system</keyword>
<evidence type="ECO:0000256" key="2">
    <source>
        <dbReference type="ARBA" id="ARBA00004141"/>
    </source>
</evidence>
<dbReference type="PATRIC" id="fig|765698.3.peg.6460"/>
<dbReference type="SUPFAM" id="SSF47384">
    <property type="entry name" value="Homodimeric domain of signal transducing histidine kinase"/>
    <property type="match status" value="1"/>
</dbReference>
<dbReference type="InterPro" id="IPR004358">
    <property type="entry name" value="Sig_transdc_His_kin-like_C"/>
</dbReference>
<keyword evidence="14" id="KW-0067">ATP-binding</keyword>
<dbReference type="Gene3D" id="3.30.565.10">
    <property type="entry name" value="Histidine kinase-like ATPase, C-terminal domain"/>
    <property type="match status" value="1"/>
</dbReference>
<feature type="domain" description="Histidine kinase" evidence="12">
    <location>
        <begin position="276"/>
        <end position="476"/>
    </location>
</feature>
<dbReference type="AlphaFoldDB" id="E8TKR1"/>
<dbReference type="HOGENOM" id="CLU_000445_89_37_5"/>
<accession>E8TKR1</accession>
<dbReference type="InterPro" id="IPR003661">
    <property type="entry name" value="HisK_dim/P_dom"/>
</dbReference>
<comment type="catalytic activity">
    <reaction evidence="1">
        <text>ATP + protein L-histidine = ADP + protein N-phospho-L-histidine.</text>
        <dbReference type="EC" id="2.7.13.3"/>
    </reaction>
</comment>
<dbReference type="SMART" id="SM00387">
    <property type="entry name" value="HATPase_c"/>
    <property type="match status" value="1"/>
</dbReference>
<dbReference type="PANTHER" id="PTHR45436">
    <property type="entry name" value="SENSOR HISTIDINE KINASE YKOH"/>
    <property type="match status" value="1"/>
</dbReference>
<dbReference type="PROSITE" id="PS50109">
    <property type="entry name" value="HIS_KIN"/>
    <property type="match status" value="1"/>
</dbReference>